<proteinExistence type="predicted"/>
<dbReference type="PANTHER" id="PTHR47485:SF1">
    <property type="entry name" value="THYLAKOID LUMENAL 17.4 KDA PROTEIN, CHLOROPLASTIC"/>
    <property type="match status" value="1"/>
</dbReference>
<gene>
    <name evidence="3" type="primary">pipB2_2</name>
    <name evidence="3" type="ORF">Lste_2315</name>
</gene>
<comment type="caution">
    <text evidence="3">The sequence shown here is derived from an EMBL/GenBank/DDBJ whole genome shotgun (WGS) entry which is preliminary data.</text>
</comment>
<dbReference type="InterPro" id="IPR018683">
    <property type="entry name" value="DUF2169"/>
</dbReference>
<organism evidence="3 4">
    <name type="scientific">Legionella steelei</name>
    <dbReference type="NCBI Taxonomy" id="947033"/>
    <lineage>
        <taxon>Bacteria</taxon>
        <taxon>Pseudomonadati</taxon>
        <taxon>Pseudomonadota</taxon>
        <taxon>Gammaproteobacteria</taxon>
        <taxon>Legionellales</taxon>
        <taxon>Legionellaceae</taxon>
        <taxon>Legionella</taxon>
    </lineage>
</organism>
<dbReference type="InterPro" id="IPR001646">
    <property type="entry name" value="5peptide_repeat"/>
</dbReference>
<evidence type="ECO:0000313" key="3">
    <source>
        <dbReference type="EMBL" id="KTD69157.1"/>
    </source>
</evidence>
<dbReference type="Pfam" id="PF00805">
    <property type="entry name" value="Pentapeptide"/>
    <property type="match status" value="4"/>
</dbReference>
<keyword evidence="4" id="KW-1185">Reference proteome</keyword>
<dbReference type="EMBL" id="LNYY01000019">
    <property type="protein sequence ID" value="KTD69157.1"/>
    <property type="molecule type" value="Genomic_DNA"/>
</dbReference>
<dbReference type="Pfam" id="PF09937">
    <property type="entry name" value="DUF2169"/>
    <property type="match status" value="1"/>
</dbReference>
<evidence type="ECO:0000256" key="1">
    <source>
        <dbReference type="ARBA" id="ARBA00022737"/>
    </source>
</evidence>
<accession>A0A0W0ZIV5</accession>
<dbReference type="PATRIC" id="fig|947033.5.peg.2454"/>
<reference evidence="3 4" key="1">
    <citation type="submission" date="2015-11" db="EMBL/GenBank/DDBJ databases">
        <title>Genomic analysis of 38 Legionella species identifies large and diverse effector repertoires.</title>
        <authorList>
            <person name="Burstein D."/>
            <person name="Amaro F."/>
            <person name="Zusman T."/>
            <person name="Lifshitz Z."/>
            <person name="Cohen O."/>
            <person name="Gilbert J.A."/>
            <person name="Pupko T."/>
            <person name="Shuman H.A."/>
            <person name="Segal G."/>
        </authorList>
    </citation>
    <scope>NUCLEOTIDE SEQUENCE [LARGE SCALE GENOMIC DNA]</scope>
    <source>
        <strain evidence="3 4">IMVS3376</strain>
    </source>
</reference>
<name>A0A0W0ZIV5_9GAMM</name>
<dbReference type="SUPFAM" id="SSF141571">
    <property type="entry name" value="Pentapeptide repeat-like"/>
    <property type="match status" value="3"/>
</dbReference>
<evidence type="ECO:0000313" key="4">
    <source>
        <dbReference type="Proteomes" id="UP000054926"/>
    </source>
</evidence>
<dbReference type="PANTHER" id="PTHR47485">
    <property type="entry name" value="THYLAKOID LUMENAL 17.4 KDA PROTEIN, CHLOROPLASTIC"/>
    <property type="match status" value="1"/>
</dbReference>
<dbReference type="RefSeq" id="WP_058511109.1">
    <property type="nucleotide sequence ID" value="NZ_LNYY01000019.1"/>
</dbReference>
<dbReference type="OrthoDB" id="237820at2"/>
<evidence type="ECO:0000259" key="2">
    <source>
        <dbReference type="Pfam" id="PF09937"/>
    </source>
</evidence>
<dbReference type="Gene3D" id="2.160.20.80">
    <property type="entry name" value="E3 ubiquitin-protein ligase SopA"/>
    <property type="match status" value="3"/>
</dbReference>
<protein>
    <submittedName>
        <fullName evidence="3">Secreted effector protein pipB2</fullName>
    </submittedName>
</protein>
<feature type="domain" description="DUF2169" evidence="2">
    <location>
        <begin position="20"/>
        <end position="299"/>
    </location>
</feature>
<dbReference type="STRING" id="947033.Lste_2315"/>
<sequence length="879" mass="99877">MKIFKDKPHTIITFNHRHQGKSKLAITIMAMFSFSKSGKFLSYADFWKVAKKSFNSSQGEFIDLYMPKKRAEFFVKGSCYAYEDNTSKSFVTIQVGNMQKQLTVFGDRQWVGMESKYHLSQPNHFRSIPITLTNAFGGKEHEINPEGKGYIASTDSYSEIKPPNIEIPAHLIKQPTDAPLPALLLPRSPTCKYQLDKFGTFNEDWLLNESPYYPADIDWLYFNLAAPDQQSEHYFNGDEVFTCTHMHPEKSIIKSQLPGLRVRCFYKRIDSPESLSELNLNLDTLWLLPDEETGVLIWHGMIDTNDIAANDIDFIYSVSEPLSETKKDIDYYVKLRNKTKEMAAQIQPKESRTRTRTAVPSKLGLNLDKEFKDLAKIFHSGKSLEEIDAGNFFKGKTPQEILREVEQFYKNRNQTVPVFNKSLFENTQQNINQAHLNYLDFLKKQNINDTLPEAKQAEILHKAEQFKQQLVRLDKANAFTQFRTGKVGTSTYSREDIIEGFLQKKEFSGENLSGIDFSDLDLSGINLAGCNLSDCNLNRTRLSKANLSTTTMINTNLSEAILDGANLSQALIKNAVLNRTDFKESDLHKTLIEACSGKECNFSSAFLNYIKLKNCQFNGSLFVGLKANFLDISDSTFDSCNFSEARLQFANINQCVWINPNFVKADLSHAHMEDTKLSNVHGNNIIAPKLSLTKCTIDNLIMEDSNFDHLSCKGTHISECTFSNCSLSGFNLMNAQLTRGNFIKCVITNLRGNDHTHISASNFEHCDLRKAAILGGHYEQISMSGCDINASQFINSIVKKSMFSTCNAKKFRFVNCKVDSSIFQDINFFQGVFHSSTFENIEFNHCNLYSIPFTDCQKNNVKILDCLVRNISLQEEESL</sequence>
<dbReference type="Proteomes" id="UP000054926">
    <property type="component" value="Unassembled WGS sequence"/>
</dbReference>
<keyword evidence="1" id="KW-0677">Repeat</keyword>
<dbReference type="AlphaFoldDB" id="A0A0W0ZIV5"/>